<organism evidence="2 3">
    <name type="scientific">Natronorubrum bangense</name>
    <dbReference type="NCBI Taxonomy" id="61858"/>
    <lineage>
        <taxon>Archaea</taxon>
        <taxon>Methanobacteriati</taxon>
        <taxon>Methanobacteriota</taxon>
        <taxon>Stenosarchaea group</taxon>
        <taxon>Halobacteria</taxon>
        <taxon>Halobacteriales</taxon>
        <taxon>Natrialbaceae</taxon>
        <taxon>Natronorubrum</taxon>
    </lineage>
</organism>
<reference evidence="2 3" key="1">
    <citation type="journal article" date="2019" name="Nat. Commun.">
        <title>A new type of DNA phosphorothioation-based antiviral system in archaea.</title>
        <authorList>
            <person name="Xiong L."/>
            <person name="Liu S."/>
            <person name="Chen S."/>
            <person name="Xiao Y."/>
            <person name="Zhu B."/>
            <person name="Gao Y."/>
            <person name="Zhang Y."/>
            <person name="Chen B."/>
            <person name="Luo J."/>
            <person name="Deng Z."/>
            <person name="Chen X."/>
            <person name="Wang L."/>
            <person name="Chen S."/>
        </authorList>
    </citation>
    <scope>NUCLEOTIDE SEQUENCE [LARGE SCALE GENOMIC DNA]</scope>
    <source>
        <strain evidence="2 3">JCM 10635</strain>
        <plasmid evidence="2 3">unnamed1</plasmid>
    </source>
</reference>
<dbReference type="Proteomes" id="UP000296822">
    <property type="component" value="Plasmid unnamed1"/>
</dbReference>
<keyword evidence="2" id="KW-0614">Plasmid</keyword>
<dbReference type="InterPro" id="IPR041492">
    <property type="entry name" value="HAD_2"/>
</dbReference>
<dbReference type="InterPro" id="IPR023214">
    <property type="entry name" value="HAD_sf"/>
</dbReference>
<dbReference type="SFLD" id="SFLDS00003">
    <property type="entry name" value="Haloacid_Dehalogenase"/>
    <property type="match status" value="1"/>
</dbReference>
<accession>A0A4D6HU13</accession>
<dbReference type="Gene3D" id="3.40.50.1000">
    <property type="entry name" value="HAD superfamily/HAD-like"/>
    <property type="match status" value="1"/>
</dbReference>
<dbReference type="SUPFAM" id="SSF56784">
    <property type="entry name" value="HAD-like"/>
    <property type="match status" value="1"/>
</dbReference>
<proteinExistence type="inferred from homology"/>
<dbReference type="EMBL" id="CP031306">
    <property type="protein sequence ID" value="QCC56598.1"/>
    <property type="molecule type" value="Genomic_DNA"/>
</dbReference>
<comment type="similarity">
    <text evidence="1">Belongs to the HAD-like hydrolase superfamily.</text>
</comment>
<dbReference type="RefSeq" id="WP_006067101.1">
    <property type="nucleotide sequence ID" value="NZ_CP031306.1"/>
</dbReference>
<dbReference type="GO" id="GO:0006281">
    <property type="term" value="P:DNA repair"/>
    <property type="evidence" value="ECO:0007669"/>
    <property type="project" value="TreeGrafter"/>
</dbReference>
<dbReference type="NCBIfam" id="TIGR01549">
    <property type="entry name" value="HAD-SF-IA-v1"/>
    <property type="match status" value="1"/>
</dbReference>
<protein>
    <submittedName>
        <fullName evidence="2">HAD family hydrolase</fullName>
    </submittedName>
</protein>
<dbReference type="PANTHER" id="PTHR43434:SF1">
    <property type="entry name" value="PHOSPHOGLYCOLATE PHOSPHATASE"/>
    <property type="match status" value="1"/>
</dbReference>
<keyword evidence="2" id="KW-0378">Hydrolase</keyword>
<geneLocation type="plasmid" evidence="2">
    <name>unnamed1</name>
</geneLocation>
<dbReference type="PANTHER" id="PTHR43434">
    <property type="entry name" value="PHOSPHOGLYCOLATE PHOSPHATASE"/>
    <property type="match status" value="1"/>
</dbReference>
<dbReference type="Pfam" id="PF13419">
    <property type="entry name" value="HAD_2"/>
    <property type="match status" value="1"/>
</dbReference>
<dbReference type="GO" id="GO:0008967">
    <property type="term" value="F:phosphoglycolate phosphatase activity"/>
    <property type="evidence" value="ECO:0007669"/>
    <property type="project" value="TreeGrafter"/>
</dbReference>
<dbReference type="InterPro" id="IPR006439">
    <property type="entry name" value="HAD-SF_hydro_IA"/>
</dbReference>
<evidence type="ECO:0000256" key="1">
    <source>
        <dbReference type="ARBA" id="ARBA00007958"/>
    </source>
</evidence>
<dbReference type="SFLD" id="SFLDG01129">
    <property type="entry name" value="C1.5:_HAD__Beta-PGM__Phosphata"/>
    <property type="match status" value="1"/>
</dbReference>
<dbReference type="AlphaFoldDB" id="A0A4D6HU13"/>
<dbReference type="KEGG" id="nbg:DV706_19080"/>
<sequence>MTSQQYDGLLLDHDGVIVTLCSQHVLRDAALGAFADAGVSDPNPDDVDTITIRVSEDELCAVAKRYDVTPDRLWQCREDRIETTLRTETIAGRKAPYDDVACLERVEVPRGIVSNNQTRIVDFVLREYGLRGQFGTIRAREPTRASLREKKPNPTYLEAAATDIGSSNPLYVGDSESDVVAGQRAGFDTVFLRREHNATSHLETEPMADLESLEAVLELLNDS</sequence>
<name>A0A4D6HU13_9EURY</name>
<dbReference type="InterPro" id="IPR036412">
    <property type="entry name" value="HAD-like_sf"/>
</dbReference>
<dbReference type="InterPro" id="IPR050155">
    <property type="entry name" value="HAD-like_hydrolase_sf"/>
</dbReference>
<dbReference type="GeneID" id="39853385"/>
<evidence type="ECO:0000313" key="2">
    <source>
        <dbReference type="EMBL" id="QCC56598.1"/>
    </source>
</evidence>
<evidence type="ECO:0000313" key="3">
    <source>
        <dbReference type="Proteomes" id="UP000296822"/>
    </source>
</evidence>
<gene>
    <name evidence="2" type="ORF">DV706_19080</name>
</gene>